<dbReference type="AlphaFoldDB" id="A0A507C680"/>
<reference evidence="4 5" key="1">
    <citation type="journal article" date="2019" name="Sci. Rep.">
        <title>Comparative genomics of chytrid fungi reveal insights into the obligate biotrophic and pathogenic lifestyle of Synchytrium endobioticum.</title>
        <authorList>
            <person name="van de Vossenberg B.T.L.H."/>
            <person name="Warris S."/>
            <person name="Nguyen H.D.T."/>
            <person name="van Gent-Pelzer M.P.E."/>
            <person name="Joly D.L."/>
            <person name="van de Geest H.C."/>
            <person name="Bonants P.J.M."/>
            <person name="Smith D.S."/>
            <person name="Levesque C.A."/>
            <person name="van der Lee T.A.J."/>
        </authorList>
    </citation>
    <scope>NUCLEOTIDE SEQUENCE [LARGE SCALE GENOMIC DNA]</scope>
    <source>
        <strain evidence="4 5">JEL517</strain>
    </source>
</reference>
<dbReference type="RefSeq" id="XP_031027170.1">
    <property type="nucleotide sequence ID" value="XM_031166836.1"/>
</dbReference>
<dbReference type="GO" id="GO:0046961">
    <property type="term" value="F:proton-transporting ATPase activity, rotational mechanism"/>
    <property type="evidence" value="ECO:0007669"/>
    <property type="project" value="InterPro"/>
</dbReference>
<dbReference type="InterPro" id="IPR002842">
    <property type="entry name" value="ATPase_V1_Esu"/>
</dbReference>
<evidence type="ECO:0000256" key="1">
    <source>
        <dbReference type="ARBA" id="ARBA00005901"/>
    </source>
</evidence>
<dbReference type="InterPro" id="IPR038495">
    <property type="entry name" value="ATPase_E_C"/>
</dbReference>
<keyword evidence="2" id="KW-0813">Transport</keyword>
<accession>A0A507C680</accession>
<comment type="caution">
    <text evidence="4">The sequence shown here is derived from an EMBL/GenBank/DDBJ whole genome shotgun (WGS) entry which is preliminary data.</text>
</comment>
<comment type="similarity">
    <text evidence="1">Belongs to the V-ATPase E subunit family.</text>
</comment>
<evidence type="ECO:0000256" key="3">
    <source>
        <dbReference type="ARBA" id="ARBA00023065"/>
    </source>
</evidence>
<organism evidence="4 5">
    <name type="scientific">Synchytrium microbalum</name>
    <dbReference type="NCBI Taxonomy" id="1806994"/>
    <lineage>
        <taxon>Eukaryota</taxon>
        <taxon>Fungi</taxon>
        <taxon>Fungi incertae sedis</taxon>
        <taxon>Chytridiomycota</taxon>
        <taxon>Chytridiomycota incertae sedis</taxon>
        <taxon>Chytridiomycetes</taxon>
        <taxon>Synchytriales</taxon>
        <taxon>Synchytriaceae</taxon>
        <taxon>Synchytrium</taxon>
    </lineage>
</organism>
<evidence type="ECO:0008006" key="6">
    <source>
        <dbReference type="Google" id="ProtNLM"/>
    </source>
</evidence>
<dbReference type="Pfam" id="PF01991">
    <property type="entry name" value="vATP-synt_E"/>
    <property type="match status" value="1"/>
</dbReference>
<dbReference type="GeneID" id="42002133"/>
<dbReference type="EMBL" id="QEAO01000003">
    <property type="protein sequence ID" value="TPX37100.1"/>
    <property type="molecule type" value="Genomic_DNA"/>
</dbReference>
<dbReference type="Gene3D" id="3.30.2320.30">
    <property type="entry name" value="ATP synthase, E subunit, C-terminal"/>
    <property type="match status" value="1"/>
</dbReference>
<protein>
    <recommendedName>
        <fullName evidence="6">ATP synthase (E/31 kDa) subunit</fullName>
    </recommendedName>
</protein>
<sequence>MAGRGLDDNAVAQEMNKMVSFIKQEALEKAREIKVKGDEEFNIEKAKLVRQETLAIEAFYEKKKKQAEVQRKIAQSNHINKSRLRVLQARQEVLNDIFTEARGKLATLTKDPKAYSKLLADSIAEGLYKLMDDEVTVQCRKADTPLAKAAAAEASKQYSDTFKRPVKVTIDEANPLPDSSAGGVVISSMEGRVRCDNTLERRLDSMAETMMPGIRLQLFGVSPNRAFFN</sequence>
<keyword evidence="3" id="KW-0406">Ion transport</keyword>
<dbReference type="OrthoDB" id="10263003at2759"/>
<evidence type="ECO:0000313" key="4">
    <source>
        <dbReference type="EMBL" id="TPX37100.1"/>
    </source>
</evidence>
<dbReference type="GO" id="GO:0033178">
    <property type="term" value="C:proton-transporting two-sector ATPase complex, catalytic domain"/>
    <property type="evidence" value="ECO:0007669"/>
    <property type="project" value="InterPro"/>
</dbReference>
<name>A0A507C680_9FUNG</name>
<evidence type="ECO:0000256" key="2">
    <source>
        <dbReference type="ARBA" id="ARBA00022448"/>
    </source>
</evidence>
<dbReference type="STRING" id="1806994.A0A507C680"/>
<dbReference type="Gene3D" id="6.10.250.1620">
    <property type="match status" value="1"/>
</dbReference>
<evidence type="ECO:0000313" key="5">
    <source>
        <dbReference type="Proteomes" id="UP000319731"/>
    </source>
</evidence>
<dbReference type="HAMAP" id="MF_00311">
    <property type="entry name" value="ATP_synth_E_arch"/>
    <property type="match status" value="1"/>
</dbReference>
<keyword evidence="5" id="KW-1185">Reference proteome</keyword>
<gene>
    <name evidence="4" type="ORF">SmJEL517_g00908</name>
</gene>
<dbReference type="PANTHER" id="PTHR45715">
    <property type="entry name" value="ATPASE H+-TRANSPORTING V1 SUBUNIT E1A-RELATED"/>
    <property type="match status" value="1"/>
</dbReference>
<dbReference type="Proteomes" id="UP000319731">
    <property type="component" value="Unassembled WGS sequence"/>
</dbReference>
<dbReference type="SUPFAM" id="SSF160527">
    <property type="entry name" value="V-type ATPase subunit E-like"/>
    <property type="match status" value="1"/>
</dbReference>
<proteinExistence type="inferred from homology"/>